<sequence length="74" mass="8154">MLRSIAKAFSSSVTMEHSNFWLLPNCSNMAKTFLLVLESFFQLQVSANTLSLENKAPAGYCYLPASCEFIGGLL</sequence>
<comment type="caution">
    <text evidence="1">The sequence shown here is derived from an EMBL/GenBank/DDBJ whole genome shotgun (WGS) entry which is preliminary data.</text>
</comment>
<reference evidence="1" key="1">
    <citation type="submission" date="2020-09" db="EMBL/GenBank/DDBJ databases">
        <title>Genome-Enabled Discovery of Anthraquinone Biosynthesis in Senna tora.</title>
        <authorList>
            <person name="Kang S.-H."/>
            <person name="Pandey R.P."/>
            <person name="Lee C.-M."/>
            <person name="Sim J.-S."/>
            <person name="Jeong J.-T."/>
            <person name="Choi B.-S."/>
            <person name="Jung M."/>
            <person name="Ginzburg D."/>
            <person name="Zhao K."/>
            <person name="Won S.Y."/>
            <person name="Oh T.-J."/>
            <person name="Yu Y."/>
            <person name="Kim N.-H."/>
            <person name="Lee O.R."/>
            <person name="Lee T.-H."/>
            <person name="Bashyal P."/>
            <person name="Kim T.-S."/>
            <person name="Lee W.-H."/>
            <person name="Kawkins C."/>
            <person name="Kim C.-K."/>
            <person name="Kim J.S."/>
            <person name="Ahn B.O."/>
            <person name="Rhee S.Y."/>
            <person name="Sohng J.K."/>
        </authorList>
    </citation>
    <scope>NUCLEOTIDE SEQUENCE</scope>
    <source>
        <tissue evidence="1">Leaf</tissue>
    </source>
</reference>
<gene>
    <name evidence="1" type="ORF">G2W53_029973</name>
</gene>
<keyword evidence="2" id="KW-1185">Reference proteome</keyword>
<dbReference type="Proteomes" id="UP000634136">
    <property type="component" value="Unassembled WGS sequence"/>
</dbReference>
<name>A0A834WGA1_9FABA</name>
<organism evidence="1 2">
    <name type="scientific">Senna tora</name>
    <dbReference type="NCBI Taxonomy" id="362788"/>
    <lineage>
        <taxon>Eukaryota</taxon>
        <taxon>Viridiplantae</taxon>
        <taxon>Streptophyta</taxon>
        <taxon>Embryophyta</taxon>
        <taxon>Tracheophyta</taxon>
        <taxon>Spermatophyta</taxon>
        <taxon>Magnoliopsida</taxon>
        <taxon>eudicotyledons</taxon>
        <taxon>Gunneridae</taxon>
        <taxon>Pentapetalae</taxon>
        <taxon>rosids</taxon>
        <taxon>fabids</taxon>
        <taxon>Fabales</taxon>
        <taxon>Fabaceae</taxon>
        <taxon>Caesalpinioideae</taxon>
        <taxon>Cassia clade</taxon>
        <taxon>Senna</taxon>
    </lineage>
</organism>
<dbReference type="EMBL" id="JAAIUW010000009">
    <property type="protein sequence ID" value="KAF7816004.1"/>
    <property type="molecule type" value="Genomic_DNA"/>
</dbReference>
<accession>A0A834WGA1</accession>
<evidence type="ECO:0000313" key="1">
    <source>
        <dbReference type="EMBL" id="KAF7816004.1"/>
    </source>
</evidence>
<proteinExistence type="predicted"/>
<dbReference type="AlphaFoldDB" id="A0A834WGA1"/>
<evidence type="ECO:0000313" key="2">
    <source>
        <dbReference type="Proteomes" id="UP000634136"/>
    </source>
</evidence>
<protein>
    <submittedName>
        <fullName evidence="1">Uncharacterized protein</fullName>
    </submittedName>
</protein>